<evidence type="ECO:0000313" key="9">
    <source>
        <dbReference type="Proteomes" id="UP000237000"/>
    </source>
</evidence>
<proteinExistence type="inferred from homology"/>
<dbReference type="GO" id="GO:0006893">
    <property type="term" value="P:Golgi to plasma membrane transport"/>
    <property type="evidence" value="ECO:0007669"/>
    <property type="project" value="TreeGrafter"/>
</dbReference>
<dbReference type="PANTHER" id="PTHR12100:SF0">
    <property type="entry name" value="EXOCYST COMPLEX COMPONENT 5"/>
    <property type="match status" value="1"/>
</dbReference>
<dbReference type="AlphaFoldDB" id="A0A2P5F049"/>
<keyword evidence="2" id="KW-0813">Transport</keyword>
<dbReference type="InterPro" id="IPR009976">
    <property type="entry name" value="Sec10-like"/>
</dbReference>
<dbReference type="Pfam" id="PF07393">
    <property type="entry name" value="Sec10_HB"/>
    <property type="match status" value="2"/>
</dbReference>
<feature type="domain" description="Exocyst complex component Sec10-like alpha-helical bundle" evidence="6">
    <location>
        <begin position="410"/>
        <end position="586"/>
    </location>
</feature>
<evidence type="ECO:0000259" key="6">
    <source>
        <dbReference type="Pfam" id="PF07393"/>
    </source>
</evidence>
<accession>A0A2P5F049</accession>
<dbReference type="OrthoDB" id="125856at2759"/>
<dbReference type="Pfam" id="PF20667">
    <property type="entry name" value="Sec10_N"/>
    <property type="match status" value="1"/>
</dbReference>
<name>A0A2P5F049_TREOI</name>
<sequence>MKESREGFKSDRLTKSSSVSSLPLILDIEDFKGDFSFDALFGNLVNELLPSFQEEETDPSEGHGSISGSDSLPNGHARMPADAAKSAQGLSGPLFPEVDKLLSLFKDSCKELVDLRKQIDGRLYNLKNEVSSQDSKHRKTLTELEKGVDGLFDSFARLDSRISSVGQTAAKIGDHLQSADAQRETASQTIELIKYLMEFNGSPGDLMELSPLFSDDSRVAEAASIAQKLRLWWHGLDEAAFYSVTPNVVSLLTGNSALVCLKEETEVFVALSGASLIVGSFAEEDIGRQGITVPSVAGNATASRGLEVAVANLQDYCNELENRLLARFDAASQRRELPTMAECAKILSQPSSLKPFRSSFNASILHNLLITLSTKVTPHLQTYMEEFLKRSLFLWSSGRGQDKSYFDDSNQFNRGTSAMQHYVATRPMFIDVEVMNADTRLVLGDHSSQATPSNVARGLASLYKEITDIVRKEAATIMAVFPSPNEVMSILVQRVLEQRVTALLDKLLVKPSLVNLPPMEEGGLLLYLRMLAVAYEKTQELARDLRAVGCGDLDVEGLTESLFSAHKDEYPEHEQASLRQLYQAKVCSNA</sequence>
<evidence type="ECO:0000259" key="7">
    <source>
        <dbReference type="Pfam" id="PF20667"/>
    </source>
</evidence>
<evidence type="ECO:0000256" key="5">
    <source>
        <dbReference type="SAM" id="MobiDB-lite"/>
    </source>
</evidence>
<dbReference type="InterPro" id="IPR048627">
    <property type="entry name" value="Sec10_HB"/>
</dbReference>
<dbReference type="STRING" id="63057.A0A2P5F049"/>
<evidence type="ECO:0000256" key="3">
    <source>
        <dbReference type="ARBA" id="ARBA00022483"/>
    </source>
</evidence>
<feature type="region of interest" description="Disordered" evidence="5">
    <location>
        <begin position="53"/>
        <end position="88"/>
    </location>
</feature>
<dbReference type="GO" id="GO:0000145">
    <property type="term" value="C:exocyst"/>
    <property type="evidence" value="ECO:0007669"/>
    <property type="project" value="TreeGrafter"/>
</dbReference>
<evidence type="ECO:0000256" key="1">
    <source>
        <dbReference type="ARBA" id="ARBA00006572"/>
    </source>
</evidence>
<dbReference type="PANTHER" id="PTHR12100">
    <property type="entry name" value="SEC10"/>
    <property type="match status" value="1"/>
</dbReference>
<dbReference type="InParanoid" id="A0A2P5F049"/>
<feature type="domain" description="Exocyst complex component Sec10-like alpha-helical bundle" evidence="6">
    <location>
        <begin position="302"/>
        <end position="349"/>
    </location>
</feature>
<evidence type="ECO:0000313" key="8">
    <source>
        <dbReference type="EMBL" id="PON91145.1"/>
    </source>
</evidence>
<comment type="similarity">
    <text evidence="1">Belongs to the SEC10 family.</text>
</comment>
<protein>
    <submittedName>
        <fullName evidence="8">Exocyst complex component Sec10-like</fullName>
    </submittedName>
</protein>
<dbReference type="FunCoup" id="A0A2P5F049">
    <property type="interactions" value="3620"/>
</dbReference>
<keyword evidence="4" id="KW-0175">Coiled coil</keyword>
<keyword evidence="3" id="KW-0268">Exocytosis</keyword>
<dbReference type="InterPro" id="IPR048625">
    <property type="entry name" value="Sec10_N"/>
</dbReference>
<evidence type="ECO:0000256" key="4">
    <source>
        <dbReference type="ARBA" id="ARBA00023054"/>
    </source>
</evidence>
<feature type="domain" description="Exocyst complex component Sec10 N-terminal" evidence="7">
    <location>
        <begin position="99"/>
        <end position="215"/>
    </location>
</feature>
<organism evidence="8 9">
    <name type="scientific">Trema orientale</name>
    <name type="common">Charcoal tree</name>
    <name type="synonym">Celtis orientalis</name>
    <dbReference type="NCBI Taxonomy" id="63057"/>
    <lineage>
        <taxon>Eukaryota</taxon>
        <taxon>Viridiplantae</taxon>
        <taxon>Streptophyta</taxon>
        <taxon>Embryophyta</taxon>
        <taxon>Tracheophyta</taxon>
        <taxon>Spermatophyta</taxon>
        <taxon>Magnoliopsida</taxon>
        <taxon>eudicotyledons</taxon>
        <taxon>Gunneridae</taxon>
        <taxon>Pentapetalae</taxon>
        <taxon>rosids</taxon>
        <taxon>fabids</taxon>
        <taxon>Rosales</taxon>
        <taxon>Cannabaceae</taxon>
        <taxon>Trema</taxon>
    </lineage>
</organism>
<dbReference type="EMBL" id="JXTC01000076">
    <property type="protein sequence ID" value="PON91145.1"/>
    <property type="molecule type" value="Genomic_DNA"/>
</dbReference>
<keyword evidence="9" id="KW-1185">Reference proteome</keyword>
<dbReference type="GO" id="GO:0006887">
    <property type="term" value="P:exocytosis"/>
    <property type="evidence" value="ECO:0007669"/>
    <property type="project" value="UniProtKB-KW"/>
</dbReference>
<comment type="caution">
    <text evidence="8">The sequence shown here is derived from an EMBL/GenBank/DDBJ whole genome shotgun (WGS) entry which is preliminary data.</text>
</comment>
<gene>
    <name evidence="8" type="ORF">TorRG33x02_129610</name>
</gene>
<reference evidence="9" key="1">
    <citation type="submission" date="2016-06" db="EMBL/GenBank/DDBJ databases">
        <title>Parallel loss of symbiosis genes in relatives of nitrogen-fixing non-legume Parasponia.</title>
        <authorList>
            <person name="Van Velzen R."/>
            <person name="Holmer R."/>
            <person name="Bu F."/>
            <person name="Rutten L."/>
            <person name="Van Zeijl A."/>
            <person name="Liu W."/>
            <person name="Santuari L."/>
            <person name="Cao Q."/>
            <person name="Sharma T."/>
            <person name="Shen D."/>
            <person name="Roswanjaya Y."/>
            <person name="Wardhani T."/>
            <person name="Kalhor M.S."/>
            <person name="Jansen J."/>
            <person name="Van den Hoogen J."/>
            <person name="Gungor B."/>
            <person name="Hartog M."/>
            <person name="Hontelez J."/>
            <person name="Verver J."/>
            <person name="Yang W.-C."/>
            <person name="Schijlen E."/>
            <person name="Repin R."/>
            <person name="Schilthuizen M."/>
            <person name="Schranz E."/>
            <person name="Heidstra R."/>
            <person name="Miyata K."/>
            <person name="Fedorova E."/>
            <person name="Kohlen W."/>
            <person name="Bisseling T."/>
            <person name="Smit S."/>
            <person name="Geurts R."/>
        </authorList>
    </citation>
    <scope>NUCLEOTIDE SEQUENCE [LARGE SCALE GENOMIC DNA]</scope>
    <source>
        <strain evidence="9">cv. RG33-2</strain>
    </source>
</reference>
<dbReference type="Proteomes" id="UP000237000">
    <property type="component" value="Unassembled WGS sequence"/>
</dbReference>
<evidence type="ECO:0000256" key="2">
    <source>
        <dbReference type="ARBA" id="ARBA00022448"/>
    </source>
</evidence>